<evidence type="ECO:0000313" key="2">
    <source>
        <dbReference type="EMBL" id="MBR0795972.1"/>
    </source>
</evidence>
<accession>A0ABS5FGV3</accession>
<reference evidence="3" key="1">
    <citation type="journal article" date="2021" name="ISME J.">
        <title>Evolutionary origin and ecological implication of a unique nif island in free-living Bradyrhizobium lineages.</title>
        <authorList>
            <person name="Tao J."/>
        </authorList>
    </citation>
    <scope>NUCLEOTIDE SEQUENCE [LARGE SCALE GENOMIC DNA]</scope>
    <source>
        <strain evidence="3">SZCCT0434</strain>
    </source>
</reference>
<dbReference type="InterPro" id="IPR028098">
    <property type="entry name" value="Glyco_trans_4-like_N"/>
</dbReference>
<dbReference type="RefSeq" id="WP_212492581.1">
    <property type="nucleotide sequence ID" value="NZ_JAFCJH010000009.1"/>
</dbReference>
<evidence type="ECO:0000259" key="1">
    <source>
        <dbReference type="Pfam" id="PF13579"/>
    </source>
</evidence>
<dbReference type="EMBL" id="JAFCJH010000009">
    <property type="protein sequence ID" value="MBR0795972.1"/>
    <property type="molecule type" value="Genomic_DNA"/>
</dbReference>
<dbReference type="InterPro" id="IPR050194">
    <property type="entry name" value="Glycosyltransferase_grp1"/>
</dbReference>
<dbReference type="Proteomes" id="UP001315278">
    <property type="component" value="Unassembled WGS sequence"/>
</dbReference>
<dbReference type="Pfam" id="PF13579">
    <property type="entry name" value="Glyco_trans_4_4"/>
    <property type="match status" value="1"/>
</dbReference>
<name>A0ABS5FGV3_9BRAD</name>
<dbReference type="CDD" id="cd03801">
    <property type="entry name" value="GT4_PimA-like"/>
    <property type="match status" value="1"/>
</dbReference>
<organism evidence="2 3">
    <name type="scientific">Bradyrhizobium jicamae</name>
    <dbReference type="NCBI Taxonomy" id="280332"/>
    <lineage>
        <taxon>Bacteria</taxon>
        <taxon>Pseudomonadati</taxon>
        <taxon>Pseudomonadota</taxon>
        <taxon>Alphaproteobacteria</taxon>
        <taxon>Hyphomicrobiales</taxon>
        <taxon>Nitrobacteraceae</taxon>
        <taxon>Bradyrhizobium</taxon>
    </lineage>
</organism>
<gene>
    <name evidence="2" type="ORF">JQ615_11275</name>
</gene>
<protein>
    <submittedName>
        <fullName evidence="2">Glycosyltransferase family 4 protein</fullName>
    </submittedName>
</protein>
<evidence type="ECO:0000313" key="3">
    <source>
        <dbReference type="Proteomes" id="UP001315278"/>
    </source>
</evidence>
<dbReference type="PANTHER" id="PTHR45947">
    <property type="entry name" value="SULFOQUINOVOSYL TRANSFERASE SQD2"/>
    <property type="match status" value="1"/>
</dbReference>
<dbReference type="PANTHER" id="PTHR45947:SF3">
    <property type="entry name" value="SULFOQUINOVOSYL TRANSFERASE SQD2"/>
    <property type="match status" value="1"/>
</dbReference>
<dbReference type="Gene3D" id="3.40.50.2000">
    <property type="entry name" value="Glycogen Phosphorylase B"/>
    <property type="match status" value="2"/>
</dbReference>
<keyword evidence="3" id="KW-1185">Reference proteome</keyword>
<dbReference type="Pfam" id="PF13692">
    <property type="entry name" value="Glyco_trans_1_4"/>
    <property type="match status" value="1"/>
</dbReference>
<dbReference type="SUPFAM" id="SSF53756">
    <property type="entry name" value="UDP-Glycosyltransferase/glycogen phosphorylase"/>
    <property type="match status" value="1"/>
</dbReference>
<sequence>MALLAVAMSCSGLQVRILSIDFTLPYLLKDENYPIGGWAIELSIWLRALENAGHETAVLTWKGALDHVGPGQQIRLIETYDPARGVRVAKWFYSYIPKVWAATRRYRPDIIVMGARGVQTGIMAAIANQLGIPFVYRVVSDADVDERYKIGLRRYEQLSYSWGQHRSAGFLCQNGYQRDQLAAQFPGKPIHVIHNPIAMAENATAPLPRAKRGYVAWLGVFRYPKNLPLLLQLARELPSLKFRVAGTPSRDADQATLDAVNGLRQLPNVELVGYIRRADIQSFLSEAAMLLCTSRYEGFSNVFLEALATGTPVVTRRPVDPDLIVLRHALGGSAEDEAGLSRSVKAIWDMDADEYNALAQRCQIYVRANHSPAVKARELIAALTPLVPNPKGPMLDSATPVGAGPGSCASGA</sequence>
<feature type="domain" description="Glycosyltransferase subfamily 4-like N-terminal" evidence="1">
    <location>
        <begin position="46"/>
        <end position="195"/>
    </location>
</feature>
<comment type="caution">
    <text evidence="2">The sequence shown here is derived from an EMBL/GenBank/DDBJ whole genome shotgun (WGS) entry which is preliminary data.</text>
</comment>
<proteinExistence type="predicted"/>